<keyword evidence="3" id="KW-1185">Reference proteome</keyword>
<reference evidence="2 3" key="1">
    <citation type="submission" date="2010-04" db="EMBL/GenBank/DDBJ databases">
        <authorList>
            <person name="Qin X."/>
            <person name="Bachman B."/>
            <person name="Battles P."/>
            <person name="Bell A."/>
            <person name="Bess C."/>
            <person name="Bickham C."/>
            <person name="Chaboub L."/>
            <person name="Chen D."/>
            <person name="Coyle M."/>
            <person name="Deiros D.R."/>
            <person name="Dinh H."/>
            <person name="Forbes L."/>
            <person name="Fowler G."/>
            <person name="Francisco L."/>
            <person name="Fu Q."/>
            <person name="Gubbala S."/>
            <person name="Hale W."/>
            <person name="Han Y."/>
            <person name="Hemphill L."/>
            <person name="Highlander S.K."/>
            <person name="Hirani K."/>
            <person name="Hogues M."/>
            <person name="Jackson L."/>
            <person name="Jakkamsetti A."/>
            <person name="Javaid M."/>
            <person name="Jiang H."/>
            <person name="Korchina V."/>
            <person name="Kovar C."/>
            <person name="Lara F."/>
            <person name="Lee S."/>
            <person name="Mata R."/>
            <person name="Mathew T."/>
            <person name="Moen C."/>
            <person name="Morales K."/>
            <person name="Munidasa M."/>
            <person name="Nazareth L."/>
            <person name="Ngo R."/>
            <person name="Nguyen L."/>
            <person name="Okwuonu G."/>
            <person name="Ongeri F."/>
            <person name="Patil S."/>
            <person name="Petrosino J."/>
            <person name="Pham C."/>
            <person name="Pham P."/>
            <person name="Pu L.-L."/>
            <person name="Puazo M."/>
            <person name="Raj R."/>
            <person name="Reid J."/>
            <person name="Rouhana J."/>
            <person name="Saada N."/>
            <person name="Shang Y."/>
            <person name="Simmons D."/>
            <person name="Thornton R."/>
            <person name="Warren J."/>
            <person name="Weissenberger G."/>
            <person name="Zhang J."/>
            <person name="Zhang L."/>
            <person name="Zhou C."/>
            <person name="Zhu D."/>
            <person name="Muzny D."/>
            <person name="Worley K."/>
            <person name="Gibbs R."/>
        </authorList>
    </citation>
    <scope>NUCLEOTIDE SEQUENCE [LARGE SCALE GENOMIC DNA]</scope>
    <source>
        <strain evidence="2 3">ATCC 49957</strain>
    </source>
</reference>
<dbReference type="GO" id="GO:0071111">
    <property type="term" value="F:cyclic-guanylate-specific phosphodiesterase activity"/>
    <property type="evidence" value="ECO:0007669"/>
    <property type="project" value="InterPro"/>
</dbReference>
<proteinExistence type="predicted"/>
<dbReference type="Proteomes" id="UP000005324">
    <property type="component" value="Unassembled WGS sequence"/>
</dbReference>
<accession>D5RM31</accession>
<dbReference type="SMART" id="SM00052">
    <property type="entry name" value="EAL"/>
    <property type="match status" value="1"/>
</dbReference>
<feature type="domain" description="EAL" evidence="1">
    <location>
        <begin position="1"/>
        <end position="195"/>
    </location>
</feature>
<protein>
    <submittedName>
        <fullName evidence="2">Cyclic diguanylate phosphodiesterase (EAL) domain protein</fullName>
    </submittedName>
</protein>
<name>D5RM31_9PROT</name>
<dbReference type="PANTHER" id="PTHR33121">
    <property type="entry name" value="CYCLIC DI-GMP PHOSPHODIESTERASE PDEF"/>
    <property type="match status" value="1"/>
</dbReference>
<gene>
    <name evidence="2" type="ORF">HMPREF0731_2142</name>
</gene>
<evidence type="ECO:0000313" key="3">
    <source>
        <dbReference type="Proteomes" id="UP000005324"/>
    </source>
</evidence>
<sequence>MVGLSAELDLAVAEESLVALRRAGGDIRVACNVSGLSLQDPEFRRRMTALLEQHPAELQARLLVEVTETVEIENEAEAVACREALRQHGAAVCIDDFGAGAAGLSYLRLLRPDLVKLDGRFMEACAGGQRGESYNFAAALVELARATGALVVAERIETEADAQTARSFGARYGQGWLFGRPGALPGSLTPRAFGATARRAGHGTAFALG</sequence>
<dbReference type="InterPro" id="IPR050706">
    <property type="entry name" value="Cyclic-di-GMP_PDE-like"/>
</dbReference>
<comment type="caution">
    <text evidence="2">The sequence shown here is derived from an EMBL/GenBank/DDBJ whole genome shotgun (WGS) entry which is preliminary data.</text>
</comment>
<dbReference type="CDD" id="cd01948">
    <property type="entry name" value="EAL"/>
    <property type="match status" value="1"/>
</dbReference>
<dbReference type="Pfam" id="PF00563">
    <property type="entry name" value="EAL"/>
    <property type="match status" value="1"/>
</dbReference>
<dbReference type="Gene3D" id="3.20.20.450">
    <property type="entry name" value="EAL domain"/>
    <property type="match status" value="1"/>
</dbReference>
<dbReference type="PROSITE" id="PS50883">
    <property type="entry name" value="EAL"/>
    <property type="match status" value="1"/>
</dbReference>
<dbReference type="InterPro" id="IPR035919">
    <property type="entry name" value="EAL_sf"/>
</dbReference>
<dbReference type="AlphaFoldDB" id="D5RM31"/>
<dbReference type="PANTHER" id="PTHR33121:SF70">
    <property type="entry name" value="SIGNALING PROTEIN YKOW"/>
    <property type="match status" value="1"/>
</dbReference>
<dbReference type="EMBL" id="ADVL01000346">
    <property type="protein sequence ID" value="EFH11637.1"/>
    <property type="molecule type" value="Genomic_DNA"/>
</dbReference>
<evidence type="ECO:0000259" key="1">
    <source>
        <dbReference type="PROSITE" id="PS50883"/>
    </source>
</evidence>
<evidence type="ECO:0000313" key="2">
    <source>
        <dbReference type="EMBL" id="EFH11637.1"/>
    </source>
</evidence>
<dbReference type="SUPFAM" id="SSF141868">
    <property type="entry name" value="EAL domain-like"/>
    <property type="match status" value="1"/>
</dbReference>
<organism evidence="2 3">
    <name type="scientific">Pseudoroseomonas cervicalis ATCC 49957</name>
    <dbReference type="NCBI Taxonomy" id="525371"/>
    <lineage>
        <taxon>Bacteria</taxon>
        <taxon>Pseudomonadati</taxon>
        <taxon>Pseudomonadota</taxon>
        <taxon>Alphaproteobacteria</taxon>
        <taxon>Acetobacterales</taxon>
        <taxon>Roseomonadaceae</taxon>
        <taxon>Roseomonas</taxon>
    </lineage>
</organism>
<dbReference type="InterPro" id="IPR001633">
    <property type="entry name" value="EAL_dom"/>
</dbReference>
<dbReference type="HOGENOM" id="CLU_000445_70_50_5"/>